<dbReference type="InterPro" id="IPR006439">
    <property type="entry name" value="HAD-SF_hydro_IA"/>
</dbReference>
<organism evidence="5 6">
    <name type="scientific">Desulfobaculum xiamenense</name>
    <dbReference type="NCBI Taxonomy" id="995050"/>
    <lineage>
        <taxon>Bacteria</taxon>
        <taxon>Pseudomonadati</taxon>
        <taxon>Thermodesulfobacteriota</taxon>
        <taxon>Desulfovibrionia</taxon>
        <taxon>Desulfovibrionales</taxon>
        <taxon>Desulfovibrionaceae</taxon>
        <taxon>Desulfobaculum</taxon>
    </lineage>
</organism>
<dbReference type="Gene3D" id="3.40.50.1000">
    <property type="entry name" value="HAD superfamily/HAD-like"/>
    <property type="match status" value="1"/>
</dbReference>
<dbReference type="Proteomes" id="UP000580856">
    <property type="component" value="Unassembled WGS sequence"/>
</dbReference>
<dbReference type="GO" id="GO:0006281">
    <property type="term" value="P:DNA repair"/>
    <property type="evidence" value="ECO:0007669"/>
    <property type="project" value="TreeGrafter"/>
</dbReference>
<evidence type="ECO:0000256" key="3">
    <source>
        <dbReference type="ARBA" id="ARBA00006171"/>
    </source>
</evidence>
<evidence type="ECO:0000256" key="4">
    <source>
        <dbReference type="ARBA" id="ARBA00013078"/>
    </source>
</evidence>
<accession>A0A846QUB7</accession>
<dbReference type="NCBIfam" id="TIGR01509">
    <property type="entry name" value="HAD-SF-IA-v3"/>
    <property type="match status" value="1"/>
</dbReference>
<name>A0A846QUB7_9BACT</name>
<dbReference type="InterPro" id="IPR023214">
    <property type="entry name" value="HAD_sf"/>
</dbReference>
<keyword evidence="5" id="KW-0378">Hydrolase</keyword>
<comment type="pathway">
    <text evidence="2">Organic acid metabolism; glycolate biosynthesis; glycolate from 2-phosphoglycolate: step 1/1.</text>
</comment>
<evidence type="ECO:0000313" key="6">
    <source>
        <dbReference type="Proteomes" id="UP000580856"/>
    </source>
</evidence>
<dbReference type="InterPro" id="IPR036412">
    <property type="entry name" value="HAD-like_sf"/>
</dbReference>
<proteinExistence type="inferred from homology"/>
<evidence type="ECO:0000313" key="5">
    <source>
        <dbReference type="EMBL" id="NJB68744.1"/>
    </source>
</evidence>
<dbReference type="Gene3D" id="1.10.150.240">
    <property type="entry name" value="Putative phosphatase, domain 2"/>
    <property type="match status" value="1"/>
</dbReference>
<dbReference type="GO" id="GO:0005829">
    <property type="term" value="C:cytosol"/>
    <property type="evidence" value="ECO:0007669"/>
    <property type="project" value="TreeGrafter"/>
</dbReference>
<keyword evidence="6" id="KW-1185">Reference proteome</keyword>
<dbReference type="RefSeq" id="WP_167941786.1">
    <property type="nucleotide sequence ID" value="NZ_JAATJA010000002.1"/>
</dbReference>
<comment type="caution">
    <text evidence="5">The sequence shown here is derived from an EMBL/GenBank/DDBJ whole genome shotgun (WGS) entry which is preliminary data.</text>
</comment>
<dbReference type="SFLD" id="SFLDG01129">
    <property type="entry name" value="C1.5:_HAD__Beta-PGM__Phosphata"/>
    <property type="match status" value="1"/>
</dbReference>
<gene>
    <name evidence="5" type="ORF">GGQ74_002417</name>
</gene>
<dbReference type="NCBIfam" id="TIGR01549">
    <property type="entry name" value="HAD-SF-IA-v1"/>
    <property type="match status" value="1"/>
</dbReference>
<dbReference type="EC" id="3.1.3.18" evidence="4"/>
<evidence type="ECO:0000256" key="1">
    <source>
        <dbReference type="ARBA" id="ARBA00000830"/>
    </source>
</evidence>
<dbReference type="SFLD" id="SFLDS00003">
    <property type="entry name" value="Haloacid_Dehalogenase"/>
    <property type="match status" value="1"/>
</dbReference>
<comment type="catalytic activity">
    <reaction evidence="1">
        <text>2-phosphoglycolate + H2O = glycolate + phosphate</text>
        <dbReference type="Rhea" id="RHEA:14369"/>
        <dbReference type="ChEBI" id="CHEBI:15377"/>
        <dbReference type="ChEBI" id="CHEBI:29805"/>
        <dbReference type="ChEBI" id="CHEBI:43474"/>
        <dbReference type="ChEBI" id="CHEBI:58033"/>
        <dbReference type="EC" id="3.1.3.18"/>
    </reaction>
</comment>
<dbReference type="Pfam" id="PF13419">
    <property type="entry name" value="HAD_2"/>
    <property type="match status" value="1"/>
</dbReference>
<dbReference type="SUPFAM" id="SSF56784">
    <property type="entry name" value="HAD-like"/>
    <property type="match status" value="1"/>
</dbReference>
<dbReference type="InterPro" id="IPR041492">
    <property type="entry name" value="HAD_2"/>
</dbReference>
<sequence>MHGTGCAARARHATIPDDARVVVFDCDGVLIDSWDSIISIYNCILADLGFAPLKQEIQRTCFIGSWRDGFALAMDGANVERAMERLRSFDYSRVSGLIHVMPGIDDLLARLAASGRKLAVNTNGASEQRQILARVDLLKHFDIVVTADDVTHPKPNPSGALSILAAFEAEPDDALFIGDSSNDQKAADNAGIPFWAYNNPRLCADEHITDFALVEVPPLV</sequence>
<dbReference type="EMBL" id="JAATJA010000002">
    <property type="protein sequence ID" value="NJB68744.1"/>
    <property type="molecule type" value="Genomic_DNA"/>
</dbReference>
<dbReference type="PANTHER" id="PTHR43434:SF1">
    <property type="entry name" value="PHOSPHOGLYCOLATE PHOSPHATASE"/>
    <property type="match status" value="1"/>
</dbReference>
<dbReference type="InterPro" id="IPR023198">
    <property type="entry name" value="PGP-like_dom2"/>
</dbReference>
<dbReference type="AlphaFoldDB" id="A0A846QUB7"/>
<dbReference type="PANTHER" id="PTHR43434">
    <property type="entry name" value="PHOSPHOGLYCOLATE PHOSPHATASE"/>
    <property type="match status" value="1"/>
</dbReference>
<dbReference type="InterPro" id="IPR050155">
    <property type="entry name" value="HAD-like_hydrolase_sf"/>
</dbReference>
<comment type="similarity">
    <text evidence="3">Belongs to the HAD-like hydrolase superfamily. CbbY/CbbZ/Gph/YieH family.</text>
</comment>
<dbReference type="PRINTS" id="PR00413">
    <property type="entry name" value="HADHALOGNASE"/>
</dbReference>
<protein>
    <recommendedName>
        <fullName evidence="4">phosphoglycolate phosphatase</fullName>
        <ecNumber evidence="4">3.1.3.18</ecNumber>
    </recommendedName>
</protein>
<reference evidence="5 6" key="1">
    <citation type="submission" date="2020-03" db="EMBL/GenBank/DDBJ databases">
        <title>Genomic Encyclopedia of Type Strains, Phase IV (KMG-IV): sequencing the most valuable type-strain genomes for metagenomic binning, comparative biology and taxonomic classification.</title>
        <authorList>
            <person name="Goeker M."/>
        </authorList>
    </citation>
    <scope>NUCLEOTIDE SEQUENCE [LARGE SCALE GENOMIC DNA]</scope>
    <source>
        <strain evidence="5 6">DSM 24233</strain>
    </source>
</reference>
<dbReference type="GO" id="GO:0008967">
    <property type="term" value="F:phosphoglycolate phosphatase activity"/>
    <property type="evidence" value="ECO:0007669"/>
    <property type="project" value="UniProtKB-EC"/>
</dbReference>
<evidence type="ECO:0000256" key="2">
    <source>
        <dbReference type="ARBA" id="ARBA00004818"/>
    </source>
</evidence>